<sequence length="70" mass="8194">MLCILWDQLGVAYYELLQPNERITGEALKIVLRFARAFSRDFSNLVQHLKHESETNIELVKDYDLGNKNI</sequence>
<gene>
    <name evidence="1" type="ORF">LAZ67_12003581</name>
</gene>
<evidence type="ECO:0000313" key="1">
    <source>
        <dbReference type="EMBL" id="UYV75338.1"/>
    </source>
</evidence>
<dbReference type="Pfam" id="PF01359">
    <property type="entry name" value="Transposase_1"/>
    <property type="match status" value="1"/>
</dbReference>
<dbReference type="InterPro" id="IPR001888">
    <property type="entry name" value="Transposase_1"/>
</dbReference>
<keyword evidence="2" id="KW-1185">Reference proteome</keyword>
<evidence type="ECO:0000313" key="2">
    <source>
        <dbReference type="Proteomes" id="UP001235939"/>
    </source>
</evidence>
<reference evidence="1 2" key="1">
    <citation type="submission" date="2022-01" db="EMBL/GenBank/DDBJ databases">
        <title>A chromosomal length assembly of Cordylochernes scorpioides.</title>
        <authorList>
            <person name="Zeh D."/>
            <person name="Zeh J."/>
        </authorList>
    </citation>
    <scope>NUCLEOTIDE SEQUENCE [LARGE SCALE GENOMIC DNA]</scope>
    <source>
        <strain evidence="1">IN4F17</strain>
        <tissue evidence="1">Whole Body</tissue>
    </source>
</reference>
<accession>A0ABY6L2Y8</accession>
<proteinExistence type="predicted"/>
<dbReference type="EMBL" id="CP092874">
    <property type="protein sequence ID" value="UYV75338.1"/>
    <property type="molecule type" value="Genomic_DNA"/>
</dbReference>
<organism evidence="1 2">
    <name type="scientific">Cordylochernes scorpioides</name>
    <dbReference type="NCBI Taxonomy" id="51811"/>
    <lineage>
        <taxon>Eukaryota</taxon>
        <taxon>Metazoa</taxon>
        <taxon>Ecdysozoa</taxon>
        <taxon>Arthropoda</taxon>
        <taxon>Chelicerata</taxon>
        <taxon>Arachnida</taxon>
        <taxon>Pseudoscorpiones</taxon>
        <taxon>Cheliferoidea</taxon>
        <taxon>Chernetidae</taxon>
        <taxon>Cordylochernes</taxon>
    </lineage>
</organism>
<protein>
    <submittedName>
        <fullName evidence="1">Uncharacterized protein</fullName>
    </submittedName>
</protein>
<dbReference type="Proteomes" id="UP001235939">
    <property type="component" value="Chromosome 12"/>
</dbReference>
<name>A0ABY6L2Y8_9ARAC</name>